<gene>
    <name evidence="1" type="ORF">GO988_00400</name>
</gene>
<organism evidence="1 2">
    <name type="scientific">Hymenobacter ginkgonis</name>
    <dbReference type="NCBI Taxonomy" id="2682976"/>
    <lineage>
        <taxon>Bacteria</taxon>
        <taxon>Pseudomonadati</taxon>
        <taxon>Bacteroidota</taxon>
        <taxon>Cytophagia</taxon>
        <taxon>Cytophagales</taxon>
        <taxon>Hymenobacteraceae</taxon>
        <taxon>Hymenobacter</taxon>
    </lineage>
</organism>
<accession>A0A7K1T8P4</accession>
<name>A0A7K1T8P4_9BACT</name>
<protein>
    <submittedName>
        <fullName evidence="1">Uncharacterized protein</fullName>
    </submittedName>
</protein>
<reference evidence="1 2" key="1">
    <citation type="submission" date="2019-12" db="EMBL/GenBank/DDBJ databases">
        <title>Hymenobacter sp. HMF4947 Genome sequencing and assembly.</title>
        <authorList>
            <person name="Kang H."/>
            <person name="Cha I."/>
            <person name="Kim H."/>
            <person name="Joh K."/>
        </authorList>
    </citation>
    <scope>NUCLEOTIDE SEQUENCE [LARGE SCALE GENOMIC DNA]</scope>
    <source>
        <strain evidence="1 2">HMF4947</strain>
    </source>
</reference>
<sequence>MAKSADVKVEHAVGYRGREVGTDRAAGLLGQTGHALGRGVEVVEGEIDNVHTIGAV</sequence>
<keyword evidence="2" id="KW-1185">Reference proteome</keyword>
<comment type="caution">
    <text evidence="1">The sequence shown here is derived from an EMBL/GenBank/DDBJ whole genome shotgun (WGS) entry which is preliminary data.</text>
</comment>
<evidence type="ECO:0000313" key="2">
    <source>
        <dbReference type="Proteomes" id="UP000441336"/>
    </source>
</evidence>
<dbReference type="AlphaFoldDB" id="A0A7K1T8P4"/>
<dbReference type="EMBL" id="WQKZ01000001">
    <property type="protein sequence ID" value="MVN74779.1"/>
    <property type="molecule type" value="Genomic_DNA"/>
</dbReference>
<dbReference type="RefSeq" id="WP_157561564.1">
    <property type="nucleotide sequence ID" value="NZ_WQKZ01000001.1"/>
</dbReference>
<dbReference type="Proteomes" id="UP000441336">
    <property type="component" value="Unassembled WGS sequence"/>
</dbReference>
<evidence type="ECO:0000313" key="1">
    <source>
        <dbReference type="EMBL" id="MVN74779.1"/>
    </source>
</evidence>
<proteinExistence type="predicted"/>